<organism evidence="1 2">
    <name type="scientific">Gordonia phage OhMyWard</name>
    <dbReference type="NCBI Taxonomy" id="2652414"/>
    <lineage>
        <taxon>Viruses</taxon>
        <taxon>Duplodnaviria</taxon>
        <taxon>Heunggongvirae</taxon>
        <taxon>Uroviricota</taxon>
        <taxon>Caudoviricetes</taxon>
        <taxon>Deejayvirinae</taxon>
        <taxon>Kenoshavirus</taxon>
        <taxon>Kenoshavirus ohmyward</taxon>
    </lineage>
</organism>
<gene>
    <name evidence="1" type="primary">9</name>
    <name evidence="1" type="ORF">SEA_OHMYWARD_9</name>
</gene>
<dbReference type="KEGG" id="vg:55623392"/>
<evidence type="ECO:0000313" key="2">
    <source>
        <dbReference type="Proteomes" id="UP000326805"/>
    </source>
</evidence>
<proteinExistence type="predicted"/>
<keyword evidence="2" id="KW-1185">Reference proteome</keyword>
<evidence type="ECO:0000313" key="1">
    <source>
        <dbReference type="EMBL" id="QFP94891.1"/>
    </source>
</evidence>
<dbReference type="Proteomes" id="UP000326805">
    <property type="component" value="Segment"/>
</dbReference>
<dbReference type="EMBL" id="MN284896">
    <property type="protein sequence ID" value="QFP94891.1"/>
    <property type="molecule type" value="Genomic_DNA"/>
</dbReference>
<reference evidence="1 2" key="1">
    <citation type="submission" date="2019-08" db="EMBL/GenBank/DDBJ databases">
        <authorList>
            <person name="Ward C."/>
            <person name="Batin B."/>
            <person name="Choi E."/>
            <person name="Dhami J."/>
            <person name="Figueroa S."/>
            <person name="Kim S."/>
            <person name="Kim U."/>
            <person name="Klim L."/>
            <person name="Lee Y.S."/>
            <person name="Lim D."/>
            <person name="Nathaniel A."/>
            <person name="Shih C."/>
            <person name="Simental K."/>
            <person name="Shu E."/>
            <person name="Trivedi R."/>
            <person name="Valladolid I."/>
            <person name="Wang C."/>
            <person name="Yoo K."/>
            <person name="Choi J.D."/>
            <person name="Dean N."/>
            <person name="Muthiah A.S."/>
            <person name="Diaz A."/>
            <person name="Garlena R.A."/>
            <person name="Russell D.A."/>
            <person name="Pope W.H."/>
            <person name="Jacobs-Sera D."/>
            <person name="Hatfull G.F."/>
        </authorList>
    </citation>
    <scope>NUCLEOTIDE SEQUENCE [LARGE SCALE GENOMIC DNA]</scope>
</reference>
<dbReference type="GeneID" id="55623392"/>
<protein>
    <submittedName>
        <fullName evidence="1">Uncharacterized protein</fullName>
    </submittedName>
</protein>
<name>A0A5P8D889_9CAUD</name>
<accession>A0A5P8D889</accession>
<dbReference type="RefSeq" id="YP_009852757.1">
    <property type="nucleotide sequence ID" value="NC_048816.1"/>
</dbReference>
<sequence>MSLNTRLSAAMTRIGGEIKSVRALAASKYSKPSGGIPLGDLSAEVQAGMGGSLSAPGPQGSGVLGGVKNPDAGFGADKGLATSYGYSTISVDSNGEMSSGVLQLLANAVSIFRTGTDFDGVAGSNAYRLGKAGVNDEMKKMLKAAMRWEQEILVQPGVRTLGGGPAMMGIYVPYQIRLKGVRYQFETATTGGTTEGFIYMNQMTSLGADASLNLGANLLTQTRTGLDIVIPAGSRLDFFMHVIGTGTIGKGLYMALWGEYDLDGVTLP</sequence>